<reference evidence="1 2" key="1">
    <citation type="submission" date="2015-01" db="EMBL/GenBank/DDBJ databases">
        <title>Evolution of Trichinella species and genotypes.</title>
        <authorList>
            <person name="Korhonen P.K."/>
            <person name="Edoardo P."/>
            <person name="Giuseppe L.R."/>
            <person name="Gasser R.B."/>
        </authorList>
    </citation>
    <scope>NUCLEOTIDE SEQUENCE [LARGE SCALE GENOMIC DNA]</scope>
    <source>
        <strain evidence="1">ISS1980</strain>
    </source>
</reference>
<sequence>MIIGLDHHHKQSKQAGYSSSSSISELMKQNISSFSSSFSPCFSSSYRLIGEFPNRSRQQTFQNPLKPFIPVEGKLGYICQKARRIQ</sequence>
<dbReference type="Proteomes" id="UP000054843">
    <property type="component" value="Unassembled WGS sequence"/>
</dbReference>
<accession>A0A0V1MPL0</accession>
<dbReference type="AlphaFoldDB" id="A0A0V1MPL0"/>
<organism evidence="1 2">
    <name type="scientific">Trichinella papuae</name>
    <dbReference type="NCBI Taxonomy" id="268474"/>
    <lineage>
        <taxon>Eukaryota</taxon>
        <taxon>Metazoa</taxon>
        <taxon>Ecdysozoa</taxon>
        <taxon>Nematoda</taxon>
        <taxon>Enoplea</taxon>
        <taxon>Dorylaimia</taxon>
        <taxon>Trichinellida</taxon>
        <taxon>Trichinellidae</taxon>
        <taxon>Trichinella</taxon>
    </lineage>
</organism>
<comment type="caution">
    <text evidence="1">The sequence shown here is derived from an EMBL/GenBank/DDBJ whole genome shotgun (WGS) entry which is preliminary data.</text>
</comment>
<dbReference type="EMBL" id="JYDO01000059">
    <property type="protein sequence ID" value="KRZ73745.1"/>
    <property type="molecule type" value="Genomic_DNA"/>
</dbReference>
<evidence type="ECO:0000313" key="1">
    <source>
        <dbReference type="EMBL" id="KRZ73745.1"/>
    </source>
</evidence>
<gene>
    <name evidence="1" type="ORF">T10_2909</name>
</gene>
<protein>
    <submittedName>
        <fullName evidence="1">Uncharacterized protein</fullName>
    </submittedName>
</protein>
<name>A0A0V1MPL0_9BILA</name>
<proteinExistence type="predicted"/>
<keyword evidence="2" id="KW-1185">Reference proteome</keyword>
<evidence type="ECO:0000313" key="2">
    <source>
        <dbReference type="Proteomes" id="UP000054843"/>
    </source>
</evidence>